<evidence type="ECO:0000313" key="11">
    <source>
        <dbReference type="Proteomes" id="UP000267029"/>
    </source>
</evidence>
<evidence type="ECO:0000256" key="2">
    <source>
        <dbReference type="ARBA" id="ARBA00022448"/>
    </source>
</evidence>
<evidence type="ECO:0000256" key="5">
    <source>
        <dbReference type="ARBA" id="ARBA00023065"/>
    </source>
</evidence>
<evidence type="ECO:0000256" key="1">
    <source>
        <dbReference type="ARBA" id="ARBA00004141"/>
    </source>
</evidence>
<keyword evidence="11" id="KW-1185">Reference proteome</keyword>
<keyword evidence="6 9" id="KW-0472">Membrane</keyword>
<keyword evidence="4 9" id="KW-1133">Transmembrane helix</keyword>
<evidence type="ECO:0000256" key="9">
    <source>
        <dbReference type="SAM" id="Phobius"/>
    </source>
</evidence>
<keyword evidence="3 9" id="KW-0812">Transmembrane</keyword>
<feature type="transmembrane region" description="Helical" evidence="9">
    <location>
        <begin position="50"/>
        <end position="73"/>
    </location>
</feature>
<evidence type="ECO:0000256" key="4">
    <source>
        <dbReference type="ARBA" id="ARBA00022989"/>
    </source>
</evidence>
<keyword evidence="5" id="KW-0406">Ion transport</keyword>
<proteinExistence type="predicted"/>
<reference evidence="10 11" key="1">
    <citation type="submission" date="2018-10" db="EMBL/GenBank/DDBJ databases">
        <authorList>
            <consortium name="Pathogen Informatics"/>
        </authorList>
    </citation>
    <scope>NUCLEOTIDE SEQUENCE [LARGE SCALE GENOMIC DNA]</scope>
</reference>
<reference evidence="12" key="2">
    <citation type="submission" date="2019-11" db="UniProtKB">
        <authorList>
            <consortium name="WormBaseParasite"/>
        </authorList>
    </citation>
    <scope>IDENTIFICATION</scope>
</reference>
<keyword evidence="7" id="KW-0325">Glycoprotein</keyword>
<evidence type="ECO:0000313" key="10">
    <source>
        <dbReference type="EMBL" id="VDD80528.1"/>
    </source>
</evidence>
<feature type="transmembrane region" description="Helical" evidence="9">
    <location>
        <begin position="204"/>
        <end position="224"/>
    </location>
</feature>
<protein>
    <submittedName>
        <fullName evidence="12">Calcium activated potassium channel subunit</fullName>
    </submittedName>
</protein>
<gene>
    <name evidence="10" type="ORF">MCOS_LOCUS6531</name>
</gene>
<dbReference type="GO" id="GO:0015459">
    <property type="term" value="F:potassium channel regulator activity"/>
    <property type="evidence" value="ECO:0007669"/>
    <property type="project" value="TreeGrafter"/>
</dbReference>
<keyword evidence="2" id="KW-0813">Transport</keyword>
<dbReference type="GO" id="GO:0008076">
    <property type="term" value="C:voltage-gated potassium channel complex"/>
    <property type="evidence" value="ECO:0007669"/>
    <property type="project" value="TreeGrafter"/>
</dbReference>
<organism evidence="12">
    <name type="scientific">Mesocestoides corti</name>
    <name type="common">Flatworm</name>
    <dbReference type="NCBI Taxonomy" id="53468"/>
    <lineage>
        <taxon>Eukaryota</taxon>
        <taxon>Metazoa</taxon>
        <taxon>Spiralia</taxon>
        <taxon>Lophotrochozoa</taxon>
        <taxon>Platyhelminthes</taxon>
        <taxon>Cestoda</taxon>
        <taxon>Eucestoda</taxon>
        <taxon>Cyclophyllidea</taxon>
        <taxon>Mesocestoididae</taxon>
        <taxon>Mesocestoides</taxon>
    </lineage>
</organism>
<evidence type="ECO:0000256" key="3">
    <source>
        <dbReference type="ARBA" id="ARBA00022692"/>
    </source>
</evidence>
<evidence type="ECO:0000256" key="8">
    <source>
        <dbReference type="ARBA" id="ARBA00023303"/>
    </source>
</evidence>
<dbReference type="InterPro" id="IPR003930">
    <property type="entry name" value="K_chnl_Ca-activ_BK_bsu"/>
</dbReference>
<evidence type="ECO:0000256" key="6">
    <source>
        <dbReference type="ARBA" id="ARBA00023136"/>
    </source>
</evidence>
<dbReference type="Pfam" id="PF03185">
    <property type="entry name" value="CaKB"/>
    <property type="match status" value="1"/>
</dbReference>
<dbReference type="WBParaSite" id="MCU_002119-RA">
    <property type="protein sequence ID" value="MCU_002119-RA"/>
    <property type="gene ID" value="MCU_002119"/>
</dbReference>
<accession>A0A0R3UGY2</accession>
<name>A0A0R3UGY2_MESCO</name>
<dbReference type="AlphaFoldDB" id="A0A0R3UGY2"/>
<dbReference type="GO" id="GO:0005513">
    <property type="term" value="P:detection of calcium ion"/>
    <property type="evidence" value="ECO:0007669"/>
    <property type="project" value="TreeGrafter"/>
</dbReference>
<dbReference type="OrthoDB" id="6241708at2759"/>
<evidence type="ECO:0000313" key="12">
    <source>
        <dbReference type="WBParaSite" id="MCU_002119-RA"/>
    </source>
</evidence>
<evidence type="ECO:0000256" key="7">
    <source>
        <dbReference type="ARBA" id="ARBA00023180"/>
    </source>
</evidence>
<dbReference type="GO" id="GO:0015269">
    <property type="term" value="F:calcium-activated potassium channel activity"/>
    <property type="evidence" value="ECO:0007669"/>
    <property type="project" value="InterPro"/>
</dbReference>
<dbReference type="PANTHER" id="PTHR10258">
    <property type="entry name" value="CALCIUM-ACTIVATED POTASSIUM CHANNEL SUBUNIT BETA"/>
    <property type="match status" value="1"/>
</dbReference>
<dbReference type="Proteomes" id="UP000267029">
    <property type="component" value="Unassembled WGS sequence"/>
</dbReference>
<dbReference type="EMBL" id="UXSR01005269">
    <property type="protein sequence ID" value="VDD80528.1"/>
    <property type="molecule type" value="Genomic_DNA"/>
</dbReference>
<dbReference type="PANTHER" id="PTHR10258:SF8">
    <property type="entry name" value="CALCIUM-ACTIVATED POTASSIUM CHANNEL BK ALPHA SUBUNIT DOMAIN-CONTAINING PROTEIN"/>
    <property type="match status" value="1"/>
</dbReference>
<comment type="subcellular location">
    <subcellularLocation>
        <location evidence="1">Membrane</location>
        <topology evidence="1">Multi-pass membrane protein</topology>
    </subcellularLocation>
</comment>
<sequence>MSTLNLDELPTFGERRAYVRRDAIASRGTHYSALDQFVDTVCTGLLIKTVYIVCLTTLTMSFIIECILINLVILPYLHESYFEEANCYLHFIEPEMPLLRCENKCSKDRSQFPCLRVHILYEWENRNHSAKLFDTIGTHEIYKKHGCVTSTCYRRTEDNRYAMDLFKMRLQSRTKFRCFASVKYKSSEALIDKFHSPQMIFHSAFWPVVIFFFSLSLLVTTFFFHRYRSWKHRSILLE</sequence>
<keyword evidence="8" id="KW-0407">Ion channel</keyword>